<dbReference type="Gene3D" id="3.40.50.1000">
    <property type="entry name" value="HAD superfamily/HAD-like"/>
    <property type="match status" value="1"/>
</dbReference>
<dbReference type="Gene3D" id="3.90.1070.10">
    <property type="match status" value="1"/>
</dbReference>
<organism evidence="1 2">
    <name type="scientific">Novosphingobium indicum</name>
    <dbReference type="NCBI Taxonomy" id="462949"/>
    <lineage>
        <taxon>Bacteria</taxon>
        <taxon>Pseudomonadati</taxon>
        <taxon>Pseudomonadota</taxon>
        <taxon>Alphaproteobacteria</taxon>
        <taxon>Sphingomonadales</taxon>
        <taxon>Sphingomonadaceae</taxon>
        <taxon>Novosphingobium</taxon>
    </lineage>
</organism>
<comment type="caution">
    <text evidence="1">The sequence shown here is derived from an EMBL/GenBank/DDBJ whole genome shotgun (WGS) entry which is preliminary data.</text>
</comment>
<dbReference type="RefSeq" id="WP_188822972.1">
    <property type="nucleotide sequence ID" value="NZ_BMLK01000030.1"/>
</dbReference>
<dbReference type="Proteomes" id="UP000605099">
    <property type="component" value="Unassembled WGS sequence"/>
</dbReference>
<dbReference type="SUPFAM" id="SSF56784">
    <property type="entry name" value="HAD-like"/>
    <property type="match status" value="1"/>
</dbReference>
<dbReference type="InterPro" id="IPR024197">
    <property type="entry name" value="TPP-like"/>
</dbReference>
<dbReference type="EMBL" id="BMLK01000030">
    <property type="protein sequence ID" value="GGN60387.1"/>
    <property type="molecule type" value="Genomic_DNA"/>
</dbReference>
<evidence type="ECO:0000313" key="2">
    <source>
        <dbReference type="Proteomes" id="UP000605099"/>
    </source>
</evidence>
<keyword evidence="2" id="KW-1185">Reference proteome</keyword>
<proteinExistence type="predicted"/>
<evidence type="ECO:0008006" key="3">
    <source>
        <dbReference type="Google" id="ProtNLM"/>
    </source>
</evidence>
<accession>A0ABQ2K0T2</accession>
<dbReference type="InterPro" id="IPR036412">
    <property type="entry name" value="HAD-like_sf"/>
</dbReference>
<dbReference type="InterPro" id="IPR023214">
    <property type="entry name" value="HAD_sf"/>
</dbReference>
<evidence type="ECO:0000313" key="1">
    <source>
        <dbReference type="EMBL" id="GGN60387.1"/>
    </source>
</evidence>
<gene>
    <name evidence="1" type="ORF">GCM10011349_41870</name>
</gene>
<sequence length="254" mass="28073">MTVAIALVDLDDSLFQTRRKCPNDLNDSDLTVMAYSRDGAALSYATPRQMALINWLRSATILVPVTGRSLDALRRVELAYDFAVAAHGGIIVRPGGTICSEWDREVATNSSRYRTVLETCAERFQTSAHDRGMNINVRIIGQADAALYLVAKHRDVGKEAELHEIGQEMFEFAETNWTYHANGNNVAFLPPFLGKHYAVAHLLPELRKLHPALPVIGIGDSATDAPFLDLCDFVMMPSQSQLAQYALDPGRLSK</sequence>
<dbReference type="PIRSF" id="PIRSF030802">
    <property type="entry name" value="UCP030802"/>
    <property type="match status" value="1"/>
</dbReference>
<reference evidence="2" key="1">
    <citation type="journal article" date="2019" name="Int. J. Syst. Evol. Microbiol.">
        <title>The Global Catalogue of Microorganisms (GCM) 10K type strain sequencing project: providing services to taxonomists for standard genome sequencing and annotation.</title>
        <authorList>
            <consortium name="The Broad Institute Genomics Platform"/>
            <consortium name="The Broad Institute Genome Sequencing Center for Infectious Disease"/>
            <person name="Wu L."/>
            <person name="Ma J."/>
        </authorList>
    </citation>
    <scope>NUCLEOTIDE SEQUENCE [LARGE SCALE GENOMIC DNA]</scope>
    <source>
        <strain evidence="2">CGMCC 1.6784</strain>
    </source>
</reference>
<name>A0ABQ2K0T2_9SPHN</name>
<protein>
    <recommendedName>
        <fullName evidence="3">Sucrose phosphatase-like domain-containing protein</fullName>
    </recommendedName>
</protein>